<dbReference type="SUPFAM" id="SSF52047">
    <property type="entry name" value="RNI-like"/>
    <property type="match status" value="1"/>
</dbReference>
<dbReference type="InterPro" id="IPR032675">
    <property type="entry name" value="LRR_dom_sf"/>
</dbReference>
<reference evidence="1 2" key="1">
    <citation type="submission" date="2024-04" db="EMBL/GenBank/DDBJ databases">
        <authorList>
            <person name="Fracassetti M."/>
        </authorList>
    </citation>
    <scope>NUCLEOTIDE SEQUENCE [LARGE SCALE GENOMIC DNA]</scope>
</reference>
<sequence>MSILEVLTEYLLVRVNSRIEDGADRRSWRLVCKEFLRVDFVTRKSLWVLRSEFIFSLLRRFPNVGALDLSACPRVDDGMLTLLLARGAASTTASLRWNLKSLNLSRATKGMSFKGLALIASACSQLEKLDVSYNCQLRDREAAAISGIEGLCQSNPSHEEMDARRKTNLVGSEERELRARLTGHFVNSVREIHRSSQRFRSGISEKIRSGGCGLWGGVEKDAKQGDEQIW</sequence>
<gene>
    <name evidence="1" type="ORF">LTRI10_LOCUS18488</name>
</gene>
<dbReference type="AlphaFoldDB" id="A0AAV2DTA6"/>
<accession>A0AAV2DTA6</accession>
<name>A0AAV2DTA6_9ROSI</name>
<evidence type="ECO:0000313" key="2">
    <source>
        <dbReference type="Proteomes" id="UP001497516"/>
    </source>
</evidence>
<dbReference type="EMBL" id="OZ034816">
    <property type="protein sequence ID" value="CAL1376779.1"/>
    <property type="molecule type" value="Genomic_DNA"/>
</dbReference>
<keyword evidence="2" id="KW-1185">Reference proteome</keyword>
<protein>
    <submittedName>
        <fullName evidence="1">Uncharacterized protein</fullName>
    </submittedName>
</protein>
<dbReference type="Gene3D" id="3.80.10.10">
    <property type="entry name" value="Ribonuclease Inhibitor"/>
    <property type="match status" value="1"/>
</dbReference>
<organism evidence="1 2">
    <name type="scientific">Linum trigynum</name>
    <dbReference type="NCBI Taxonomy" id="586398"/>
    <lineage>
        <taxon>Eukaryota</taxon>
        <taxon>Viridiplantae</taxon>
        <taxon>Streptophyta</taxon>
        <taxon>Embryophyta</taxon>
        <taxon>Tracheophyta</taxon>
        <taxon>Spermatophyta</taxon>
        <taxon>Magnoliopsida</taxon>
        <taxon>eudicotyledons</taxon>
        <taxon>Gunneridae</taxon>
        <taxon>Pentapetalae</taxon>
        <taxon>rosids</taxon>
        <taxon>fabids</taxon>
        <taxon>Malpighiales</taxon>
        <taxon>Linaceae</taxon>
        <taxon>Linum</taxon>
    </lineage>
</organism>
<evidence type="ECO:0000313" key="1">
    <source>
        <dbReference type="EMBL" id="CAL1376779.1"/>
    </source>
</evidence>
<dbReference type="Proteomes" id="UP001497516">
    <property type="component" value="Chromosome 3"/>
</dbReference>
<proteinExistence type="predicted"/>